<gene>
    <name evidence="2" type="ORF">SAMN04487908_1533</name>
</gene>
<name>A0A1M6PMS0_9FLAO</name>
<evidence type="ECO:0000313" key="2">
    <source>
        <dbReference type="EMBL" id="SHK09190.1"/>
    </source>
</evidence>
<reference evidence="3" key="1">
    <citation type="submission" date="2016-11" db="EMBL/GenBank/DDBJ databases">
        <authorList>
            <person name="Varghese N."/>
            <person name="Submissions S."/>
        </authorList>
    </citation>
    <scope>NUCLEOTIDE SEQUENCE [LARGE SCALE GENOMIC DNA]</scope>
    <source>
        <strain evidence="3">DSM 26349</strain>
    </source>
</reference>
<evidence type="ECO:0000313" key="3">
    <source>
        <dbReference type="Proteomes" id="UP000184172"/>
    </source>
</evidence>
<dbReference type="STRING" id="797419.SAMN05216556_1489"/>
<dbReference type="EMBL" id="FQYV01000053">
    <property type="protein sequence ID" value="SHK09190.1"/>
    <property type="molecule type" value="Genomic_DNA"/>
</dbReference>
<accession>A0A1M6PMS0</accession>
<dbReference type="AlphaFoldDB" id="A0A1M6PMS0"/>
<dbReference type="RefSeq" id="WP_073222289.1">
    <property type="nucleotide sequence ID" value="NZ_FNNS01000048.1"/>
</dbReference>
<proteinExistence type="predicted"/>
<organism evidence="2 3">
    <name type="scientific">Aequorivita viscosa</name>
    <dbReference type="NCBI Taxonomy" id="797419"/>
    <lineage>
        <taxon>Bacteria</taxon>
        <taxon>Pseudomonadati</taxon>
        <taxon>Bacteroidota</taxon>
        <taxon>Flavobacteriia</taxon>
        <taxon>Flavobacteriales</taxon>
        <taxon>Flavobacteriaceae</taxon>
        <taxon>Aequorivita</taxon>
    </lineage>
</organism>
<evidence type="ECO:0000256" key="1">
    <source>
        <dbReference type="SAM" id="MobiDB-lite"/>
    </source>
</evidence>
<dbReference type="Proteomes" id="UP000184172">
    <property type="component" value="Unassembled WGS sequence"/>
</dbReference>
<sequence>MDFVTVNDNQGVDIKADGAIAANDRQTPGDAGGTDVSFSGGGCPPGVDCEGMQRGNTPIPIGDSSSSGGNSVGTSPPQGSSKATADAAGAFALSLGIKNELIDFAGKGVDLGSGTAKYLKYSKGLGMAGGIFTSTMSLNDAYNYYSNGGQGSEVGIKTTLDIVMTGVGFLGPVGFGVSATYFIIDYATDGFGGYGNSNSN</sequence>
<protein>
    <submittedName>
        <fullName evidence="2">Uncharacterized protein</fullName>
    </submittedName>
</protein>
<keyword evidence="3" id="KW-1185">Reference proteome</keyword>
<feature type="region of interest" description="Disordered" evidence="1">
    <location>
        <begin position="17"/>
        <end position="83"/>
    </location>
</feature>
<feature type="compositionally biased region" description="Low complexity" evidence="1">
    <location>
        <begin position="58"/>
        <end position="77"/>
    </location>
</feature>